<evidence type="ECO:0000256" key="3">
    <source>
        <dbReference type="ARBA" id="ARBA00022448"/>
    </source>
</evidence>
<keyword evidence="4" id="KW-1003">Cell membrane</keyword>
<comment type="subcellular location">
    <subcellularLocation>
        <location evidence="1">Cell membrane</location>
        <topology evidence="1">Multi-pass membrane protein</topology>
    </subcellularLocation>
</comment>
<name>A0A8I1YH02_BRAEL</name>
<feature type="domain" description="RCK C-terminal" evidence="10">
    <location>
        <begin position="269"/>
        <end position="353"/>
    </location>
</feature>
<evidence type="ECO:0000256" key="8">
    <source>
        <dbReference type="SAM" id="MobiDB-lite"/>
    </source>
</evidence>
<gene>
    <name evidence="11" type="ORF">JOH49_008207</name>
</gene>
<feature type="transmembrane region" description="Helical" evidence="9">
    <location>
        <begin position="448"/>
        <end position="467"/>
    </location>
</feature>
<dbReference type="Pfam" id="PF02080">
    <property type="entry name" value="TrkA_C"/>
    <property type="match status" value="1"/>
</dbReference>
<evidence type="ECO:0000256" key="7">
    <source>
        <dbReference type="ARBA" id="ARBA00023136"/>
    </source>
</evidence>
<feature type="region of interest" description="Disordered" evidence="8">
    <location>
        <begin position="1"/>
        <end position="26"/>
    </location>
</feature>
<dbReference type="Proteomes" id="UP000673383">
    <property type="component" value="Unassembled WGS sequence"/>
</dbReference>
<evidence type="ECO:0000256" key="2">
    <source>
        <dbReference type="ARBA" id="ARBA00009854"/>
    </source>
</evidence>
<comment type="caution">
    <text evidence="11">The sequence shown here is derived from an EMBL/GenBank/DDBJ whole genome shotgun (WGS) entry which is preliminary data.</text>
</comment>
<feature type="compositionally biased region" description="Basic and acidic residues" evidence="8">
    <location>
        <begin position="9"/>
        <end position="26"/>
    </location>
</feature>
<dbReference type="PANTHER" id="PTHR30445">
    <property type="entry name" value="K(+)_H(+) ANTIPORTER SUBUNIT KHTT"/>
    <property type="match status" value="1"/>
</dbReference>
<dbReference type="InterPro" id="IPR022457">
    <property type="entry name" value="Asp_Ala_antiprt"/>
</dbReference>
<dbReference type="InterPro" id="IPR050144">
    <property type="entry name" value="AAE_transporter"/>
</dbReference>
<dbReference type="InterPro" id="IPR006037">
    <property type="entry name" value="RCK_C"/>
</dbReference>
<dbReference type="PROSITE" id="PS51202">
    <property type="entry name" value="RCK_C"/>
    <property type="match status" value="1"/>
</dbReference>
<dbReference type="PANTHER" id="PTHR30445:SF9">
    <property type="match status" value="1"/>
</dbReference>
<dbReference type="InterPro" id="IPR006512">
    <property type="entry name" value="YidE_YbjL"/>
</dbReference>
<dbReference type="InterPro" id="IPR036721">
    <property type="entry name" value="RCK_C_sf"/>
</dbReference>
<dbReference type="EMBL" id="JAFICZ010000001">
    <property type="protein sequence ID" value="MBP1298454.1"/>
    <property type="molecule type" value="Genomic_DNA"/>
</dbReference>
<keyword evidence="6 9" id="KW-1133">Transmembrane helix</keyword>
<dbReference type="GO" id="GO:0006813">
    <property type="term" value="P:potassium ion transport"/>
    <property type="evidence" value="ECO:0007669"/>
    <property type="project" value="InterPro"/>
</dbReference>
<feature type="transmembrane region" description="Helical" evidence="9">
    <location>
        <begin position="513"/>
        <end position="534"/>
    </location>
</feature>
<dbReference type="GO" id="GO:0008324">
    <property type="term" value="F:monoatomic cation transmembrane transporter activity"/>
    <property type="evidence" value="ECO:0007669"/>
    <property type="project" value="InterPro"/>
</dbReference>
<accession>A0A8I1YH02</accession>
<feature type="transmembrane region" description="Helical" evidence="9">
    <location>
        <begin position="473"/>
        <end position="492"/>
    </location>
</feature>
<evidence type="ECO:0000256" key="4">
    <source>
        <dbReference type="ARBA" id="ARBA00022475"/>
    </source>
</evidence>
<proteinExistence type="inferred from homology"/>
<comment type="similarity">
    <text evidence="2">Belongs to the AAE transporter (TC 2.A.81) family.</text>
</comment>
<dbReference type="GO" id="GO:0005886">
    <property type="term" value="C:plasma membrane"/>
    <property type="evidence" value="ECO:0007669"/>
    <property type="project" value="UniProtKB-SubCell"/>
</dbReference>
<sequence>MLLRRAHHDRFAGHDQRPREEPDSRSWLHRHLRGRKHAADDLGHGAGDDDDIAAARDRVETMLTWLAQFLVRYPELALFLVIAAGYWIGSFRIGAFSLGPVTGALFAGLAVGDFAHVPVSSMTKSFLFLLFLFGVGYSVGPQFVLAMKRDGLKPMLIAVVVSLTGLAAAIVVARALRLDPGFAAGLLSGALSQSAAMGTATDAVNSLPVSEAERALFVSHIAVADAVCYIFGYAGVITFCTIVVPALLKIDLKTEALKLEQALGITRAKPGLASAWRKFELRAYRLDAHAAIVGLTVAATEARVPGQRVFIHRIRRGERILEAEPATVLAAGDVVALSAPRQIIVELIGPRGEEVEDRELLDIPVVAADVFLINTKLAGSSLQQASEQDWTRGLYLRSVSRGDEALPIAAGTVLERGDMLRIVGPETVVQNAAKSIGVIVAPSTTIDFVVLGLAIFLGGLVGVLVSFSVGGVTISLSTSVGTLLAGLLVGYLRTRLPYFGRIPDGAISLMTSLGLAAFVGLTGIHAGPIFLAAIRESGIGLLLGGMIVTLLPQIVGFCLGHFVLRMNPILLLGALTGAQTVTAAMAAIQERSGSSVVVLGYTPAYPISNILLTTWGSVMVVVFAG</sequence>
<feature type="transmembrane region" description="Helical" evidence="9">
    <location>
        <begin position="221"/>
        <end position="248"/>
    </location>
</feature>
<evidence type="ECO:0000259" key="10">
    <source>
        <dbReference type="PROSITE" id="PS51202"/>
    </source>
</evidence>
<evidence type="ECO:0000256" key="1">
    <source>
        <dbReference type="ARBA" id="ARBA00004651"/>
    </source>
</evidence>
<keyword evidence="3" id="KW-0813">Transport</keyword>
<evidence type="ECO:0000256" key="6">
    <source>
        <dbReference type="ARBA" id="ARBA00022989"/>
    </source>
</evidence>
<evidence type="ECO:0000313" key="12">
    <source>
        <dbReference type="Proteomes" id="UP000673383"/>
    </source>
</evidence>
<dbReference type="NCBIfam" id="TIGR01625">
    <property type="entry name" value="YidE_YbjL_dupl"/>
    <property type="match status" value="1"/>
</dbReference>
<dbReference type="NCBIfam" id="TIGR03802">
    <property type="entry name" value="Asp_Ala_antiprt"/>
    <property type="match status" value="1"/>
</dbReference>
<evidence type="ECO:0000313" key="11">
    <source>
        <dbReference type="EMBL" id="MBP1298454.1"/>
    </source>
</evidence>
<dbReference type="Pfam" id="PF06826">
    <property type="entry name" value="Asp-Al_Ex"/>
    <property type="match status" value="2"/>
</dbReference>
<evidence type="ECO:0000256" key="9">
    <source>
        <dbReference type="SAM" id="Phobius"/>
    </source>
</evidence>
<dbReference type="SUPFAM" id="SSF116726">
    <property type="entry name" value="TrkA C-terminal domain-like"/>
    <property type="match status" value="2"/>
</dbReference>
<evidence type="ECO:0000256" key="5">
    <source>
        <dbReference type="ARBA" id="ARBA00022692"/>
    </source>
</evidence>
<feature type="transmembrane region" description="Helical" evidence="9">
    <location>
        <begin position="126"/>
        <end position="144"/>
    </location>
</feature>
<reference evidence="11" key="1">
    <citation type="submission" date="2021-02" db="EMBL/GenBank/DDBJ databases">
        <title>Genomic Encyclopedia of Type Strains, Phase IV (KMG-V): Genome sequencing to study the core and pangenomes of soil and plant-associated prokaryotes.</title>
        <authorList>
            <person name="Whitman W."/>
        </authorList>
    </citation>
    <scope>NUCLEOTIDE SEQUENCE</scope>
    <source>
        <strain evidence="11">USDA 406</strain>
    </source>
</reference>
<feature type="transmembrane region" description="Helical" evidence="9">
    <location>
        <begin position="540"/>
        <end position="562"/>
    </location>
</feature>
<dbReference type="AlphaFoldDB" id="A0A8I1YH02"/>
<feature type="transmembrane region" description="Helical" evidence="9">
    <location>
        <begin position="95"/>
        <end position="114"/>
    </location>
</feature>
<keyword evidence="7 9" id="KW-0472">Membrane</keyword>
<feature type="transmembrane region" description="Helical" evidence="9">
    <location>
        <begin position="156"/>
        <end position="176"/>
    </location>
</feature>
<feature type="transmembrane region" description="Helical" evidence="9">
    <location>
        <begin position="604"/>
        <end position="624"/>
    </location>
</feature>
<organism evidence="11 12">
    <name type="scientific">Bradyrhizobium elkanii</name>
    <dbReference type="NCBI Taxonomy" id="29448"/>
    <lineage>
        <taxon>Bacteria</taxon>
        <taxon>Pseudomonadati</taxon>
        <taxon>Pseudomonadota</taxon>
        <taxon>Alphaproteobacteria</taxon>
        <taxon>Hyphomicrobiales</taxon>
        <taxon>Nitrobacteraceae</taxon>
        <taxon>Bradyrhizobium</taxon>
    </lineage>
</organism>
<feature type="transmembrane region" description="Helical" evidence="9">
    <location>
        <begin position="569"/>
        <end position="588"/>
    </location>
</feature>
<keyword evidence="5 9" id="KW-0812">Transmembrane</keyword>
<protein>
    <submittedName>
        <fullName evidence="11">Putative transport protein</fullName>
    </submittedName>
</protein>